<protein>
    <recommendedName>
        <fullName evidence="4">Maturase MatK N-terminal domain-containing protein</fullName>
    </recommendedName>
</protein>
<keyword evidence="1" id="KW-1185">Reference proteome</keyword>
<evidence type="ECO:0008006" key="4">
    <source>
        <dbReference type="Google" id="ProtNLM"/>
    </source>
</evidence>
<gene>
    <name evidence="2 3" type="primary">LOC130462668</name>
</gene>
<dbReference type="GeneID" id="130462668"/>
<name>A0ABM3QVK5_SPIOL</name>
<accession>A0ABM3QVK5</accession>
<dbReference type="RefSeq" id="XP_056687390.1">
    <property type="nucleotide sequence ID" value="XM_056831412.1"/>
</dbReference>
<evidence type="ECO:0000313" key="2">
    <source>
        <dbReference type="RefSeq" id="XP_056687389.1"/>
    </source>
</evidence>
<reference evidence="2 3" key="2">
    <citation type="submission" date="2025-05" db="UniProtKB">
        <authorList>
            <consortium name="RefSeq"/>
        </authorList>
    </citation>
    <scope>IDENTIFICATION</scope>
    <source>
        <tissue evidence="2 3">Leaf</tissue>
    </source>
</reference>
<dbReference type="RefSeq" id="XP_056687389.1">
    <property type="nucleotide sequence ID" value="XM_056831411.1"/>
</dbReference>
<sequence length="109" mass="12785">MYSRRKPQLTPHLLRSLLESFSHHYMFLVHHLYDSSGMPKISSRNLTDDPYLSLFRKVNRYSSLEYYLSQARYSYIFFLPSTQSMIIDDSSGNGICRSRSTSYLEAKLA</sequence>
<dbReference type="Proteomes" id="UP000813463">
    <property type="component" value="Chromosome 6"/>
</dbReference>
<evidence type="ECO:0000313" key="1">
    <source>
        <dbReference type="Proteomes" id="UP000813463"/>
    </source>
</evidence>
<organism evidence="1 2">
    <name type="scientific">Spinacia oleracea</name>
    <name type="common">Spinach</name>
    <dbReference type="NCBI Taxonomy" id="3562"/>
    <lineage>
        <taxon>Eukaryota</taxon>
        <taxon>Viridiplantae</taxon>
        <taxon>Streptophyta</taxon>
        <taxon>Embryophyta</taxon>
        <taxon>Tracheophyta</taxon>
        <taxon>Spermatophyta</taxon>
        <taxon>Magnoliopsida</taxon>
        <taxon>eudicotyledons</taxon>
        <taxon>Gunneridae</taxon>
        <taxon>Pentapetalae</taxon>
        <taxon>Caryophyllales</taxon>
        <taxon>Chenopodiaceae</taxon>
        <taxon>Chenopodioideae</taxon>
        <taxon>Anserineae</taxon>
        <taxon>Spinacia</taxon>
    </lineage>
</organism>
<reference evidence="1" key="1">
    <citation type="journal article" date="2021" name="Nat. Commun.">
        <title>Genomic analyses provide insights into spinach domestication and the genetic basis of agronomic traits.</title>
        <authorList>
            <person name="Cai X."/>
            <person name="Sun X."/>
            <person name="Xu C."/>
            <person name="Sun H."/>
            <person name="Wang X."/>
            <person name="Ge C."/>
            <person name="Zhang Z."/>
            <person name="Wang Q."/>
            <person name="Fei Z."/>
            <person name="Jiao C."/>
            <person name="Wang Q."/>
        </authorList>
    </citation>
    <scope>NUCLEOTIDE SEQUENCE [LARGE SCALE GENOMIC DNA]</scope>
    <source>
        <strain evidence="1">cv. Varoflay</strain>
    </source>
</reference>
<proteinExistence type="predicted"/>
<evidence type="ECO:0000313" key="3">
    <source>
        <dbReference type="RefSeq" id="XP_056687390.1"/>
    </source>
</evidence>